<dbReference type="EMBL" id="FOZV01000001">
    <property type="protein sequence ID" value="SFS30595.1"/>
    <property type="molecule type" value="Genomic_DNA"/>
</dbReference>
<reference evidence="4" key="1">
    <citation type="submission" date="2016-10" db="EMBL/GenBank/DDBJ databases">
        <authorList>
            <person name="Varghese N."/>
            <person name="Submissions S."/>
        </authorList>
    </citation>
    <scope>NUCLEOTIDE SEQUENCE [LARGE SCALE GENOMIC DNA]</scope>
    <source>
        <strain evidence="4">CGMCC 1.10683</strain>
    </source>
</reference>
<dbReference type="Gene3D" id="3.40.50.1820">
    <property type="entry name" value="alpha/beta hydrolase"/>
    <property type="match status" value="1"/>
</dbReference>
<proteinExistence type="predicted"/>
<dbReference type="InterPro" id="IPR029058">
    <property type="entry name" value="AB_hydrolase_fold"/>
</dbReference>
<dbReference type="PRINTS" id="PR00412">
    <property type="entry name" value="EPOXHYDRLASE"/>
</dbReference>
<dbReference type="PANTHER" id="PTHR43329">
    <property type="entry name" value="EPOXIDE HYDROLASE"/>
    <property type="match status" value="1"/>
</dbReference>
<evidence type="ECO:0000259" key="2">
    <source>
        <dbReference type="Pfam" id="PF00561"/>
    </source>
</evidence>
<dbReference type="Pfam" id="PF00561">
    <property type="entry name" value="Abhydrolase_1"/>
    <property type="match status" value="1"/>
</dbReference>
<dbReference type="AlphaFoldDB" id="A0A1I6NRV1"/>
<name>A0A1I6NRV1_9CAUL</name>
<accession>A0A1I6NRV1</accession>
<gene>
    <name evidence="3" type="ORF">SAMN05192570_0408</name>
</gene>
<dbReference type="InterPro" id="IPR000073">
    <property type="entry name" value="AB_hydrolase_1"/>
</dbReference>
<evidence type="ECO:0000313" key="4">
    <source>
        <dbReference type="Proteomes" id="UP000198788"/>
    </source>
</evidence>
<feature type="domain" description="AB hydrolase-1" evidence="2">
    <location>
        <begin position="22"/>
        <end position="305"/>
    </location>
</feature>
<protein>
    <submittedName>
        <fullName evidence="3">Pimeloyl-ACP methyl ester carboxylesterase</fullName>
    </submittedName>
</protein>
<dbReference type="GO" id="GO:0016787">
    <property type="term" value="F:hydrolase activity"/>
    <property type="evidence" value="ECO:0007669"/>
    <property type="project" value="UniProtKB-KW"/>
</dbReference>
<evidence type="ECO:0000313" key="3">
    <source>
        <dbReference type="EMBL" id="SFS30595.1"/>
    </source>
</evidence>
<dbReference type="STRING" id="871741.SAMN05192570_0408"/>
<keyword evidence="1" id="KW-0378">Hydrolase</keyword>
<dbReference type="Proteomes" id="UP000198788">
    <property type="component" value="Unassembled WGS sequence"/>
</dbReference>
<organism evidence="3 4">
    <name type="scientific">Brevundimonas viscosa</name>
    <dbReference type="NCBI Taxonomy" id="871741"/>
    <lineage>
        <taxon>Bacteria</taxon>
        <taxon>Pseudomonadati</taxon>
        <taxon>Pseudomonadota</taxon>
        <taxon>Alphaproteobacteria</taxon>
        <taxon>Caulobacterales</taxon>
        <taxon>Caulobacteraceae</taxon>
        <taxon>Brevundimonas</taxon>
    </lineage>
</organism>
<dbReference type="OrthoDB" id="9804723at2"/>
<evidence type="ECO:0000256" key="1">
    <source>
        <dbReference type="ARBA" id="ARBA00022801"/>
    </source>
</evidence>
<dbReference type="SUPFAM" id="SSF53474">
    <property type="entry name" value="alpha/beta-Hydrolases"/>
    <property type="match status" value="1"/>
</dbReference>
<dbReference type="InterPro" id="IPR000639">
    <property type="entry name" value="Epox_hydrolase-like"/>
</dbReference>
<keyword evidence="4" id="KW-1185">Reference proteome</keyword>
<sequence>MPQRHIRTDRLTQQILEAGSGPLVLLVHGFPELSISWRAQLEALAAAGFHAVAPDMRGYGGTEKPADRDGYSILHLVGDMVDLVRALGRDRCTVVGHDWGAAVAWHCALMRPDLFTAVAALSVPFQPRRPKGPPTAAMAALSKRAGLGDLYISRFQANDAHLVFDADPATALRKMFHAYDGATPADRQSTGFLAPGESLIGSIPDDVPLPPWMSDPHFAEYVAAFAAGGFRAPLDWYRCLDLNWAQTAFLQDARVRVPAAFMVGERDPVRRYAGAHEAAMKDWIPDLRVQRVLPGAGHWIQQERPDEVNAFLLDFLRGL</sequence>
<dbReference type="RefSeq" id="WP_092306234.1">
    <property type="nucleotide sequence ID" value="NZ_FOZV01000001.1"/>
</dbReference>